<dbReference type="AlphaFoldDB" id="A0A833VKI4"/>
<dbReference type="Gene3D" id="2.60.210.10">
    <property type="entry name" value="Apoptosis, Tumor Necrosis Factor Receptor Associated Protein 2, Chain A"/>
    <property type="match status" value="1"/>
</dbReference>
<protein>
    <submittedName>
        <fullName evidence="2">BTB/POZ and MATH domain-containing protein 3</fullName>
    </submittedName>
</protein>
<dbReference type="Pfam" id="PF22486">
    <property type="entry name" value="MATH_2"/>
    <property type="match status" value="1"/>
</dbReference>
<dbReference type="SUPFAM" id="SSF49599">
    <property type="entry name" value="TRAF domain-like"/>
    <property type="match status" value="1"/>
</dbReference>
<comment type="caution">
    <text evidence="2">The sequence shown here is derived from an EMBL/GenBank/DDBJ whole genome shotgun (WGS) entry which is preliminary data.</text>
</comment>
<dbReference type="InterPro" id="IPR002083">
    <property type="entry name" value="MATH/TRAF_dom"/>
</dbReference>
<organism evidence="2 3">
    <name type="scientific">Carex littledalei</name>
    <dbReference type="NCBI Taxonomy" id="544730"/>
    <lineage>
        <taxon>Eukaryota</taxon>
        <taxon>Viridiplantae</taxon>
        <taxon>Streptophyta</taxon>
        <taxon>Embryophyta</taxon>
        <taxon>Tracheophyta</taxon>
        <taxon>Spermatophyta</taxon>
        <taxon>Magnoliopsida</taxon>
        <taxon>Liliopsida</taxon>
        <taxon>Poales</taxon>
        <taxon>Cyperaceae</taxon>
        <taxon>Cyperoideae</taxon>
        <taxon>Cariceae</taxon>
        <taxon>Carex</taxon>
        <taxon>Carex subgen. Euthyceras</taxon>
    </lineage>
</organism>
<name>A0A833VKI4_9POAL</name>
<feature type="domain" description="MATH" evidence="1">
    <location>
        <begin position="25"/>
        <end position="91"/>
    </location>
</feature>
<reference evidence="2" key="1">
    <citation type="submission" date="2020-01" db="EMBL/GenBank/DDBJ databases">
        <title>Genome sequence of Kobresia littledalei, the first chromosome-level genome in the family Cyperaceae.</title>
        <authorList>
            <person name="Qu G."/>
        </authorList>
    </citation>
    <scope>NUCLEOTIDE SEQUENCE</scope>
    <source>
        <strain evidence="2">C.B.Clarke</strain>
        <tissue evidence="2">Leaf</tissue>
    </source>
</reference>
<dbReference type="Proteomes" id="UP000623129">
    <property type="component" value="Unassembled WGS sequence"/>
</dbReference>
<dbReference type="OrthoDB" id="688873at2759"/>
<accession>A0A833VKI4</accession>
<evidence type="ECO:0000313" key="3">
    <source>
        <dbReference type="Proteomes" id="UP000623129"/>
    </source>
</evidence>
<dbReference type="InterPro" id="IPR008974">
    <property type="entry name" value="TRAF-like"/>
</dbReference>
<evidence type="ECO:0000259" key="1">
    <source>
        <dbReference type="PROSITE" id="PS50144"/>
    </source>
</evidence>
<proteinExistence type="predicted"/>
<sequence>MSNSAQNPVKTLATTGCVRRMEQVTRTHMFQIMGYSLDKHIAKGKFLESTIFEVGGSNWSIQYYPNGRLAAEDDDDIYRYFFALKTNYIVQ</sequence>
<evidence type="ECO:0000313" key="2">
    <source>
        <dbReference type="EMBL" id="KAF3341111.1"/>
    </source>
</evidence>
<keyword evidence="3" id="KW-1185">Reference proteome</keyword>
<gene>
    <name evidence="2" type="ORF">FCM35_KLT09955</name>
</gene>
<dbReference type="PROSITE" id="PS50144">
    <property type="entry name" value="MATH"/>
    <property type="match status" value="1"/>
</dbReference>
<dbReference type="CDD" id="cd00121">
    <property type="entry name" value="MATH"/>
    <property type="match status" value="1"/>
</dbReference>
<dbReference type="EMBL" id="SWLB01000002">
    <property type="protein sequence ID" value="KAF3341111.1"/>
    <property type="molecule type" value="Genomic_DNA"/>
</dbReference>